<gene>
    <name evidence="1" type="ORF">HKB21_04670</name>
</gene>
<dbReference type="Proteomes" id="UP000555836">
    <property type="component" value="Unassembled WGS sequence"/>
</dbReference>
<evidence type="ECO:0000313" key="2">
    <source>
        <dbReference type="Proteomes" id="UP000555836"/>
    </source>
</evidence>
<protein>
    <submittedName>
        <fullName evidence="1">Transcriptional regulator</fullName>
    </submittedName>
</protein>
<name>A0A7Y0S206_VIBPH</name>
<dbReference type="EMBL" id="JABCLD010000648">
    <property type="protein sequence ID" value="NMU24907.1"/>
    <property type="molecule type" value="Genomic_DNA"/>
</dbReference>
<comment type="caution">
    <text evidence="1">The sequence shown here is derived from an EMBL/GenBank/DDBJ whole genome shotgun (WGS) entry which is preliminary data.</text>
</comment>
<proteinExistence type="predicted"/>
<accession>A0A7Y0S206</accession>
<organism evidence="1 2">
    <name type="scientific">Vibrio parahaemolyticus</name>
    <dbReference type="NCBI Taxonomy" id="670"/>
    <lineage>
        <taxon>Bacteria</taxon>
        <taxon>Pseudomonadati</taxon>
        <taxon>Pseudomonadota</taxon>
        <taxon>Gammaproteobacteria</taxon>
        <taxon>Vibrionales</taxon>
        <taxon>Vibrionaceae</taxon>
        <taxon>Vibrio</taxon>
    </lineage>
</organism>
<dbReference type="AlphaFoldDB" id="A0A7Y0S206"/>
<feature type="non-terminal residue" evidence="1">
    <location>
        <position position="1"/>
    </location>
</feature>
<sequence length="47" mass="5245">LRDASVKHSPRTKADADCLCLTVLTEPMVFTQGVARIFNMFGRGMYP</sequence>
<reference evidence="1 2" key="1">
    <citation type="submission" date="2020-04" db="EMBL/GenBank/DDBJ databases">
        <title>Whole-genome sequencing of Vibrio spp. from China reveals different genetic environments of blaCTX-M-14 among diverse lineages.</title>
        <authorList>
            <person name="Zheng Z."/>
            <person name="Ye L."/>
            <person name="Chen S."/>
        </authorList>
    </citation>
    <scope>NUCLEOTIDE SEQUENCE [LARGE SCALE GENOMIC DNA]</scope>
    <source>
        <strain evidence="1 2">Vb0574</strain>
    </source>
</reference>
<evidence type="ECO:0000313" key="1">
    <source>
        <dbReference type="EMBL" id="NMU24907.1"/>
    </source>
</evidence>